<feature type="region of interest" description="Disordered" evidence="6">
    <location>
        <begin position="1106"/>
        <end position="1130"/>
    </location>
</feature>
<comment type="subcellular location">
    <subcellularLocation>
        <location evidence="2">Cytoplasm</location>
    </subcellularLocation>
    <subcellularLocation>
        <location evidence="1">Nucleus</location>
    </subcellularLocation>
</comment>
<evidence type="ECO:0000313" key="8">
    <source>
        <dbReference type="Proteomes" id="UP001176517"/>
    </source>
</evidence>
<feature type="region of interest" description="Disordered" evidence="6">
    <location>
        <begin position="276"/>
        <end position="303"/>
    </location>
</feature>
<keyword evidence="4" id="KW-0677">Repeat</keyword>
<feature type="compositionally biased region" description="Polar residues" evidence="6">
    <location>
        <begin position="419"/>
        <end position="431"/>
    </location>
</feature>
<evidence type="ECO:0008006" key="9">
    <source>
        <dbReference type="Google" id="ProtNLM"/>
    </source>
</evidence>
<dbReference type="GO" id="GO:0005737">
    <property type="term" value="C:cytoplasm"/>
    <property type="evidence" value="ECO:0007669"/>
    <property type="project" value="UniProtKB-SubCell"/>
</dbReference>
<evidence type="ECO:0000256" key="5">
    <source>
        <dbReference type="ARBA" id="ARBA00023242"/>
    </source>
</evidence>
<dbReference type="PANTHER" id="PTHR15651:SF7">
    <property type="entry name" value="ARMADILLO REPEAT-CONTAINING PROTEIN 8"/>
    <property type="match status" value="1"/>
</dbReference>
<name>A0AAN6GN94_9BASI</name>
<dbReference type="SUPFAM" id="SSF48371">
    <property type="entry name" value="ARM repeat"/>
    <property type="match status" value="2"/>
</dbReference>
<feature type="region of interest" description="Disordered" evidence="6">
    <location>
        <begin position="617"/>
        <end position="639"/>
    </location>
</feature>
<evidence type="ECO:0000256" key="2">
    <source>
        <dbReference type="ARBA" id="ARBA00004496"/>
    </source>
</evidence>
<reference evidence="7" key="1">
    <citation type="journal article" date="2023" name="PhytoFront">
        <title>Draft Genome Resources of Seven Strains of Tilletia horrida, Causal Agent of Kernel Smut of Rice.</title>
        <authorList>
            <person name="Khanal S."/>
            <person name="Antony Babu S."/>
            <person name="Zhou X.G."/>
        </authorList>
    </citation>
    <scope>NUCLEOTIDE SEQUENCE</scope>
    <source>
        <strain evidence="7">TX6</strain>
    </source>
</reference>
<dbReference type="Proteomes" id="UP001176517">
    <property type="component" value="Unassembled WGS sequence"/>
</dbReference>
<dbReference type="InterPro" id="IPR000225">
    <property type="entry name" value="Armadillo"/>
</dbReference>
<dbReference type="AlphaFoldDB" id="A0AAN6GN94"/>
<dbReference type="Gene3D" id="1.25.10.10">
    <property type="entry name" value="Leucine-rich Repeat Variant"/>
    <property type="match status" value="3"/>
</dbReference>
<keyword evidence="8" id="KW-1185">Reference proteome</keyword>
<dbReference type="PANTHER" id="PTHR15651">
    <property type="entry name" value="ARMADILLO REPEAT-CONTAINING PROTEIN 8"/>
    <property type="match status" value="1"/>
</dbReference>
<feature type="compositionally biased region" description="Polar residues" evidence="6">
    <location>
        <begin position="283"/>
        <end position="303"/>
    </location>
</feature>
<sequence>MSLPQHLRHPPLGSLASDSAAHLSYLTNIRNAVIGSRTKKAAIASNQANIDYFVALLTLPASSLDIRSQAATVLGSIAHTASLQTLHSLLRAHTPQHLIQSLSTLFETPPLLIISSASPQALKALESILRALRIIICTVSDYIAASPRWGLGSGWGVKGGLASASSVHAGGPPRGFFSNSSCASSSMDQDAEEEQRQVRVLGRQAIAYCYSRANLNLILAPLMLIPSHIAASNSASSSSASSSATADSFPSNTRVRLNNITEIVCALLASSLAIPGPGPGPDSATSPQDEMASETSVAGPSSASVSFLPPNTWISPEVELYERRIALLNFRARQALAISAMKEEQDQAHESLRPDAEDVRISHRLLPGPSTSTSALRSGMNADGMQAELLHSPSRSGSLDRERDRRAREQVAMYGTGGPQSTATTSAGPSSKRVTIAEEPIYHMVSSHGSSQPQRQQSAMVSSSSLRISGYRDARGSLVETVGPSLQLRAPDVGLLEVLVDAVEGNIAKTREAALWAMAELVRDCPIAAERILTCPTASGEQPTTMLLRFREDPNVDVRLAAFCCMANIVKVHNFGHKTNEYVLAALIELLDPSAPPMSIMTTATLAAATAGTRNTGLSYGPPDLPAPHHHQSSSAQRQPSHLLMRDFGPYLSGTSPSLYRVGGSSYAGSGLGVASSISPSADPGPILLGSAHDIDIQIQACLALANFLTDAVPLQVVAHYSLGIVPRVARLVEVSWAAVRKWMQLQQQEEEAKLGLNAGGEGGTAGSGLWNASAGISARSSSSSLSGSIGKTASGGAPTLIPGSGGRLVQSGNQTTVLSEGIIRLLEASLDVLATCAFHTDEIRQALVELTAPNLMTVLPGCLSCYDAIGVQVAAARLVRALSRSVSLLRTSLVDAGVGEKLLELLITIDDVDDEQAVFKKRARHQSRWRKGREQVFEVQLEVVAAICNMALQHSPMHQALLDANGIQRLVALLDYDAKQQRHQQRIEALTASSAPLRSHSTDFSSSNSISPHGSMVINVLWALKNIAYRSTHEVKRSIGTHLGWDKLMSLCLDADALIQEQALNLLRNLASSDEEDIELVARSVGLDRLLDMLETIIWERKSDASSARLPPGPLSSDPGQTTSSNRRRIGEDEGGNVLVLAQVAHVLLNLATGGRTIRMAMLDRPNLLDATLFFINHPKEELRNAGVWCACNLTYRFQPNMGTFDGPSLTEDDVGLEAVKRLRAFNFESRLTELLQREEALNVRDRAHVLLSAFEAVK</sequence>
<evidence type="ECO:0000313" key="7">
    <source>
        <dbReference type="EMBL" id="KAK0547970.1"/>
    </source>
</evidence>
<evidence type="ECO:0000256" key="4">
    <source>
        <dbReference type="ARBA" id="ARBA00022737"/>
    </source>
</evidence>
<evidence type="ECO:0000256" key="6">
    <source>
        <dbReference type="SAM" id="MobiDB-lite"/>
    </source>
</evidence>
<protein>
    <recommendedName>
        <fullName evidence="9">Armadillo repeat-containing protein 8</fullName>
    </recommendedName>
</protein>
<dbReference type="InterPro" id="IPR016024">
    <property type="entry name" value="ARM-type_fold"/>
</dbReference>
<comment type="caution">
    <text evidence="7">The sequence shown here is derived from an EMBL/GenBank/DDBJ whole genome shotgun (WGS) entry which is preliminary data.</text>
</comment>
<dbReference type="SMART" id="SM00185">
    <property type="entry name" value="ARM"/>
    <property type="match status" value="7"/>
</dbReference>
<dbReference type="EMBL" id="JAPDMZ010000147">
    <property type="protein sequence ID" value="KAK0547970.1"/>
    <property type="molecule type" value="Genomic_DNA"/>
</dbReference>
<feature type="region of interest" description="Disordered" evidence="6">
    <location>
        <begin position="412"/>
        <end position="431"/>
    </location>
</feature>
<dbReference type="GO" id="GO:0034657">
    <property type="term" value="C:GID complex"/>
    <property type="evidence" value="ECO:0007669"/>
    <property type="project" value="TreeGrafter"/>
</dbReference>
<dbReference type="InterPro" id="IPR038739">
    <property type="entry name" value="ARMC8/Vid28"/>
</dbReference>
<dbReference type="GO" id="GO:0043161">
    <property type="term" value="P:proteasome-mediated ubiquitin-dependent protein catabolic process"/>
    <property type="evidence" value="ECO:0007669"/>
    <property type="project" value="TreeGrafter"/>
</dbReference>
<dbReference type="GO" id="GO:0005634">
    <property type="term" value="C:nucleus"/>
    <property type="evidence" value="ECO:0007669"/>
    <property type="project" value="UniProtKB-SubCell"/>
</dbReference>
<keyword evidence="3" id="KW-0963">Cytoplasm</keyword>
<keyword evidence="5" id="KW-0539">Nucleus</keyword>
<accession>A0AAN6GN94</accession>
<evidence type="ECO:0000256" key="1">
    <source>
        <dbReference type="ARBA" id="ARBA00004123"/>
    </source>
</evidence>
<gene>
    <name evidence="7" type="ORF">OC846_004657</name>
</gene>
<evidence type="ECO:0000256" key="3">
    <source>
        <dbReference type="ARBA" id="ARBA00022490"/>
    </source>
</evidence>
<proteinExistence type="predicted"/>
<dbReference type="InterPro" id="IPR011989">
    <property type="entry name" value="ARM-like"/>
</dbReference>
<organism evidence="7 8">
    <name type="scientific">Tilletia horrida</name>
    <dbReference type="NCBI Taxonomy" id="155126"/>
    <lineage>
        <taxon>Eukaryota</taxon>
        <taxon>Fungi</taxon>
        <taxon>Dikarya</taxon>
        <taxon>Basidiomycota</taxon>
        <taxon>Ustilaginomycotina</taxon>
        <taxon>Exobasidiomycetes</taxon>
        <taxon>Tilletiales</taxon>
        <taxon>Tilletiaceae</taxon>
        <taxon>Tilletia</taxon>
    </lineage>
</organism>